<dbReference type="OrthoDB" id="301285at2"/>
<organism evidence="1 2">
    <name type="scientific">Limnoglobus roseus</name>
    <dbReference type="NCBI Taxonomy" id="2598579"/>
    <lineage>
        <taxon>Bacteria</taxon>
        <taxon>Pseudomonadati</taxon>
        <taxon>Planctomycetota</taxon>
        <taxon>Planctomycetia</taxon>
        <taxon>Gemmatales</taxon>
        <taxon>Gemmataceae</taxon>
        <taxon>Limnoglobus</taxon>
    </lineage>
</organism>
<dbReference type="RefSeq" id="WP_149113501.1">
    <property type="nucleotide sequence ID" value="NZ_CP042425.1"/>
</dbReference>
<dbReference type="KEGG" id="lrs:PX52LOC_06120"/>
<evidence type="ECO:0000313" key="2">
    <source>
        <dbReference type="Proteomes" id="UP000324974"/>
    </source>
</evidence>
<gene>
    <name evidence="1" type="ORF">PX52LOC_06120</name>
</gene>
<protein>
    <submittedName>
        <fullName evidence="1">Uncharacterized protein</fullName>
    </submittedName>
</protein>
<keyword evidence="2" id="KW-1185">Reference proteome</keyword>
<dbReference type="Proteomes" id="UP000324974">
    <property type="component" value="Chromosome"/>
</dbReference>
<evidence type="ECO:0000313" key="1">
    <source>
        <dbReference type="EMBL" id="QEL19063.1"/>
    </source>
</evidence>
<dbReference type="EMBL" id="CP042425">
    <property type="protein sequence ID" value="QEL19063.1"/>
    <property type="molecule type" value="Genomic_DNA"/>
</dbReference>
<name>A0A5C1ALN3_9BACT</name>
<dbReference type="AlphaFoldDB" id="A0A5C1ALN3"/>
<reference evidence="2" key="1">
    <citation type="submission" date="2019-08" db="EMBL/GenBank/DDBJ databases">
        <title>Limnoglobus roseus gen. nov., sp. nov., a novel freshwater planctomycete with a giant genome from the family Gemmataceae.</title>
        <authorList>
            <person name="Kulichevskaya I.S."/>
            <person name="Naumoff D.G."/>
            <person name="Miroshnikov K."/>
            <person name="Ivanova A."/>
            <person name="Philippov D.A."/>
            <person name="Hakobyan A."/>
            <person name="Rijpstra I.C."/>
            <person name="Sinninghe Damste J.S."/>
            <person name="Liesack W."/>
            <person name="Dedysh S.N."/>
        </authorList>
    </citation>
    <scope>NUCLEOTIDE SEQUENCE [LARGE SCALE GENOMIC DNA]</scope>
    <source>
        <strain evidence="2">PX52</strain>
    </source>
</reference>
<sequence>MTSTQLLIPAVCVGLGTDRATVLDVRTGSEVTVRVSGVILRQGVVYLPAESLAVENGLHLVRFTGGEVAWVAVAENISTCAGCAA</sequence>
<accession>A0A5C1ALN3</accession>
<proteinExistence type="predicted"/>